<dbReference type="Pfam" id="PF07704">
    <property type="entry name" value="PSK_trans_fac"/>
    <property type="match status" value="1"/>
</dbReference>
<evidence type="ECO:0000313" key="2">
    <source>
        <dbReference type="EMBL" id="TCT01878.1"/>
    </source>
</evidence>
<dbReference type="InterPro" id="IPR011660">
    <property type="entry name" value="VapB-like"/>
</dbReference>
<name>A0A4V6NZG2_9HYPH</name>
<gene>
    <name evidence="2" type="ORF">EDC64_11677</name>
</gene>
<keyword evidence="3" id="KW-1185">Reference proteome</keyword>
<sequence>MRTLQIRDERARALAEQLAAQRKVTMTEAVIQALESELTREKDKEPLASRLKRIATALAAEGQPTGREMSKDEIDGMWSR</sequence>
<evidence type="ECO:0000256" key="1">
    <source>
        <dbReference type="SAM" id="MobiDB-lite"/>
    </source>
</evidence>
<dbReference type="Proteomes" id="UP000294664">
    <property type="component" value="Unassembled WGS sequence"/>
</dbReference>
<dbReference type="OrthoDB" id="7998375at2"/>
<feature type="region of interest" description="Disordered" evidence="1">
    <location>
        <begin position="61"/>
        <end position="80"/>
    </location>
</feature>
<accession>A0A4V6NZG2</accession>
<protein>
    <submittedName>
        <fullName evidence="2">Antitoxin VapB</fullName>
    </submittedName>
</protein>
<organism evidence="2 3">
    <name type="scientific">Aquabacter spiritensis</name>
    <dbReference type="NCBI Taxonomy" id="933073"/>
    <lineage>
        <taxon>Bacteria</taxon>
        <taxon>Pseudomonadati</taxon>
        <taxon>Pseudomonadota</taxon>
        <taxon>Alphaproteobacteria</taxon>
        <taxon>Hyphomicrobiales</taxon>
        <taxon>Xanthobacteraceae</taxon>
        <taxon>Aquabacter</taxon>
    </lineage>
</organism>
<dbReference type="AlphaFoldDB" id="A0A4V6NZG2"/>
<comment type="caution">
    <text evidence="2">The sequence shown here is derived from an EMBL/GenBank/DDBJ whole genome shotgun (WGS) entry which is preliminary data.</text>
</comment>
<proteinExistence type="predicted"/>
<evidence type="ECO:0000313" key="3">
    <source>
        <dbReference type="Proteomes" id="UP000294664"/>
    </source>
</evidence>
<dbReference type="EMBL" id="SMAI01000016">
    <property type="protein sequence ID" value="TCT01878.1"/>
    <property type="molecule type" value="Genomic_DNA"/>
</dbReference>
<dbReference type="RefSeq" id="WP_132034802.1">
    <property type="nucleotide sequence ID" value="NZ_SMAI01000016.1"/>
</dbReference>
<reference evidence="2 3" key="1">
    <citation type="submission" date="2019-03" db="EMBL/GenBank/DDBJ databases">
        <title>Genomic Encyclopedia of Type Strains, Phase IV (KMG-IV): sequencing the most valuable type-strain genomes for metagenomic binning, comparative biology and taxonomic classification.</title>
        <authorList>
            <person name="Goeker M."/>
        </authorList>
    </citation>
    <scope>NUCLEOTIDE SEQUENCE [LARGE SCALE GENOMIC DNA]</scope>
    <source>
        <strain evidence="2 3">DSM 9035</strain>
    </source>
</reference>